<comment type="subcellular location">
    <subcellularLocation>
        <location evidence="2">Cytoplasm</location>
    </subcellularLocation>
    <subcellularLocation>
        <location evidence="1">Endomembrane system</location>
    </subcellularLocation>
</comment>
<evidence type="ECO:0000256" key="7">
    <source>
        <dbReference type="ARBA" id="ARBA00022801"/>
    </source>
</evidence>
<evidence type="ECO:0000256" key="3">
    <source>
        <dbReference type="ARBA" id="ARBA00022490"/>
    </source>
</evidence>
<evidence type="ECO:0000256" key="10">
    <source>
        <dbReference type="ARBA" id="ARBA00023136"/>
    </source>
</evidence>
<dbReference type="GO" id="GO:0012505">
    <property type="term" value="C:endomembrane system"/>
    <property type="evidence" value="ECO:0007669"/>
    <property type="project" value="UniProtKB-SubCell"/>
</dbReference>
<name>A0A4U5TXD3_COLLU</name>
<dbReference type="GO" id="GO:0005509">
    <property type="term" value="F:calcium ion binding"/>
    <property type="evidence" value="ECO:0007669"/>
    <property type="project" value="InterPro"/>
</dbReference>
<dbReference type="Pfam" id="PF01067">
    <property type="entry name" value="Calpain_III"/>
    <property type="match status" value="1"/>
</dbReference>
<keyword evidence="6" id="KW-0677">Repeat</keyword>
<evidence type="ECO:0000256" key="6">
    <source>
        <dbReference type="ARBA" id="ARBA00022737"/>
    </source>
</evidence>
<feature type="domain" description="EF-hand" evidence="11">
    <location>
        <begin position="138"/>
        <end position="173"/>
    </location>
</feature>
<dbReference type="SUPFAM" id="SSF49758">
    <property type="entry name" value="Calpain large subunit, middle domain (domain III)"/>
    <property type="match status" value="1"/>
</dbReference>
<dbReference type="FunFam" id="1.10.238.10:FF:000099">
    <property type="entry name" value="calpain-2 catalytic subunit"/>
    <property type="match status" value="1"/>
</dbReference>
<dbReference type="GO" id="GO:0110158">
    <property type="term" value="C:calpain complex"/>
    <property type="evidence" value="ECO:0007669"/>
    <property type="project" value="TreeGrafter"/>
</dbReference>
<organism evidence="12 13">
    <name type="scientific">Collichthys lucidus</name>
    <name type="common">Big head croaker</name>
    <name type="synonym">Sciaena lucida</name>
    <dbReference type="NCBI Taxonomy" id="240159"/>
    <lineage>
        <taxon>Eukaryota</taxon>
        <taxon>Metazoa</taxon>
        <taxon>Chordata</taxon>
        <taxon>Craniata</taxon>
        <taxon>Vertebrata</taxon>
        <taxon>Euteleostomi</taxon>
        <taxon>Actinopterygii</taxon>
        <taxon>Neopterygii</taxon>
        <taxon>Teleostei</taxon>
        <taxon>Neoteleostei</taxon>
        <taxon>Acanthomorphata</taxon>
        <taxon>Eupercaria</taxon>
        <taxon>Sciaenidae</taxon>
        <taxon>Collichthys</taxon>
    </lineage>
</organism>
<evidence type="ECO:0000256" key="1">
    <source>
        <dbReference type="ARBA" id="ARBA00004308"/>
    </source>
</evidence>
<evidence type="ECO:0000256" key="5">
    <source>
        <dbReference type="ARBA" id="ARBA00022723"/>
    </source>
</evidence>
<keyword evidence="5" id="KW-0479">Metal-binding</keyword>
<dbReference type="AlphaFoldDB" id="A0A4U5TXD3"/>
<dbReference type="STRING" id="240159.A0A4U5TXD3"/>
<keyword evidence="13" id="KW-1185">Reference proteome</keyword>
<dbReference type="InterPro" id="IPR002048">
    <property type="entry name" value="EF_hand_dom"/>
</dbReference>
<dbReference type="PANTHER" id="PTHR46735:SF3">
    <property type="entry name" value="CALPAIN SMALL SUBUNIT 1-RELATED"/>
    <property type="match status" value="1"/>
</dbReference>
<dbReference type="GO" id="GO:0006508">
    <property type="term" value="P:proteolysis"/>
    <property type="evidence" value="ECO:0007669"/>
    <property type="project" value="UniProtKB-KW"/>
</dbReference>
<gene>
    <name evidence="12" type="ORF">D9C73_028143</name>
</gene>
<evidence type="ECO:0000313" key="13">
    <source>
        <dbReference type="Proteomes" id="UP000298787"/>
    </source>
</evidence>
<dbReference type="Gene3D" id="1.10.238.10">
    <property type="entry name" value="EF-hand"/>
    <property type="match status" value="1"/>
</dbReference>
<dbReference type="InterPro" id="IPR022682">
    <property type="entry name" value="Calpain_domain_III"/>
</dbReference>
<keyword evidence="3" id="KW-0963">Cytoplasm</keyword>
<dbReference type="Gene3D" id="2.60.120.380">
    <property type="match status" value="1"/>
</dbReference>
<dbReference type="InterPro" id="IPR022683">
    <property type="entry name" value="Calpain_III"/>
</dbReference>
<accession>A0A4U5TXD3</accession>
<keyword evidence="10" id="KW-0472">Membrane</keyword>
<evidence type="ECO:0000256" key="4">
    <source>
        <dbReference type="ARBA" id="ARBA00022670"/>
    </source>
</evidence>
<protein>
    <submittedName>
        <fullName evidence="12">Calpain-2 catalytic subunit</fullName>
    </submittedName>
</protein>
<dbReference type="EMBL" id="ML241253">
    <property type="protein sequence ID" value="TKS65938.1"/>
    <property type="molecule type" value="Genomic_DNA"/>
</dbReference>
<evidence type="ECO:0000259" key="11">
    <source>
        <dbReference type="PROSITE" id="PS50222"/>
    </source>
</evidence>
<reference evidence="12 13" key="1">
    <citation type="submission" date="2019-01" db="EMBL/GenBank/DDBJ databases">
        <title>Genome Assembly of Collichthys lucidus.</title>
        <authorList>
            <person name="Cai M."/>
            <person name="Xiao S."/>
        </authorList>
    </citation>
    <scope>NUCLEOTIDE SEQUENCE [LARGE SCALE GENOMIC DNA]</scope>
    <source>
        <strain evidence="12">JT15FE1705JMU</strain>
        <tissue evidence="12">Muscle</tissue>
    </source>
</reference>
<dbReference type="SUPFAM" id="SSF47473">
    <property type="entry name" value="EF-hand"/>
    <property type="match status" value="1"/>
</dbReference>
<proteinExistence type="predicted"/>
<keyword evidence="8" id="KW-0788">Thiol protease</keyword>
<evidence type="ECO:0000313" key="12">
    <source>
        <dbReference type="EMBL" id="TKS65938.1"/>
    </source>
</evidence>
<evidence type="ECO:0000256" key="9">
    <source>
        <dbReference type="ARBA" id="ARBA00022837"/>
    </source>
</evidence>
<dbReference type="InterPro" id="IPR011992">
    <property type="entry name" value="EF-hand-dom_pair"/>
</dbReference>
<evidence type="ECO:0000256" key="2">
    <source>
        <dbReference type="ARBA" id="ARBA00004496"/>
    </source>
</evidence>
<dbReference type="Pfam" id="PF13833">
    <property type="entry name" value="EF-hand_8"/>
    <property type="match status" value="1"/>
</dbReference>
<evidence type="ECO:0000256" key="8">
    <source>
        <dbReference type="ARBA" id="ARBA00022807"/>
    </source>
</evidence>
<dbReference type="PANTHER" id="PTHR46735">
    <property type="entry name" value="CALPAIN, SMALL SUBUNIT 1 A-RELATED"/>
    <property type="match status" value="1"/>
</dbReference>
<sequence>MSICQYRGQKNVHLNKNFFLRHASAARSETFINLREVCSRFSMPPGEYLIVPSTFEPHKNGDFCVRVFTEKQADFQELDDPVESRVEKIEIDEDDVDDRFRSLFGQLAGADCEISAFELQKILNKVVTKRSDIQTSGFSLSTCRNMVNLLDKDGSGKLGLLEFKVLWTKIENFLNVYRKKDVDNSGTMSSTEMRTAVEEAGFSLNNPLHQVLVARYSEADLTIDFDNFVGCLVRLETMFNTFYTLDTNNSGTIELNIMEVRSCS</sequence>
<dbReference type="GO" id="GO:0008234">
    <property type="term" value="F:cysteine-type peptidase activity"/>
    <property type="evidence" value="ECO:0007669"/>
    <property type="project" value="UniProtKB-KW"/>
</dbReference>
<keyword evidence="4" id="KW-0645">Protease</keyword>
<dbReference type="SMART" id="SM00720">
    <property type="entry name" value="calpain_III"/>
    <property type="match status" value="1"/>
</dbReference>
<dbReference type="InterPro" id="IPR036213">
    <property type="entry name" value="Calpain_III_sf"/>
</dbReference>
<dbReference type="Proteomes" id="UP000298787">
    <property type="component" value="Unassembled WGS sequence"/>
</dbReference>
<keyword evidence="7" id="KW-0378">Hydrolase</keyword>
<keyword evidence="9" id="KW-0106">Calcium</keyword>
<dbReference type="InterPro" id="IPR018247">
    <property type="entry name" value="EF_Hand_1_Ca_BS"/>
</dbReference>
<dbReference type="PROSITE" id="PS50222">
    <property type="entry name" value="EF_HAND_2"/>
    <property type="match status" value="1"/>
</dbReference>
<dbReference type="PROSITE" id="PS00018">
    <property type="entry name" value="EF_HAND_1"/>
    <property type="match status" value="2"/>
</dbReference>